<gene>
    <name evidence="3" type="ORF">TPSB3V08_LOCUS8067</name>
</gene>
<organism evidence="3">
    <name type="scientific">Timema poppense</name>
    <name type="common">Walking stick</name>
    <dbReference type="NCBI Taxonomy" id="170557"/>
    <lineage>
        <taxon>Eukaryota</taxon>
        <taxon>Metazoa</taxon>
        <taxon>Ecdysozoa</taxon>
        <taxon>Arthropoda</taxon>
        <taxon>Hexapoda</taxon>
        <taxon>Insecta</taxon>
        <taxon>Pterygota</taxon>
        <taxon>Neoptera</taxon>
        <taxon>Polyneoptera</taxon>
        <taxon>Phasmatodea</taxon>
        <taxon>Timematodea</taxon>
        <taxon>Timematoidea</taxon>
        <taxon>Timematidae</taxon>
        <taxon>Timema</taxon>
    </lineage>
</organism>
<dbReference type="InterPro" id="IPR020841">
    <property type="entry name" value="PKS_Beta-ketoAc_synthase_dom"/>
</dbReference>
<protein>
    <recommendedName>
        <fullName evidence="2">Ketosynthase family 3 (KS3) domain-containing protein</fullName>
    </recommendedName>
</protein>
<dbReference type="EMBL" id="OD005551">
    <property type="protein sequence ID" value="CAD7411764.1"/>
    <property type="molecule type" value="Genomic_DNA"/>
</dbReference>
<reference evidence="3" key="1">
    <citation type="submission" date="2020-11" db="EMBL/GenBank/DDBJ databases">
        <authorList>
            <person name="Tran Van P."/>
        </authorList>
    </citation>
    <scope>NUCLEOTIDE SEQUENCE</scope>
</reference>
<dbReference type="GO" id="GO:0004312">
    <property type="term" value="F:fatty acid synthase activity"/>
    <property type="evidence" value="ECO:0007669"/>
    <property type="project" value="TreeGrafter"/>
</dbReference>
<dbReference type="PANTHER" id="PTHR43775:SF23">
    <property type="entry name" value="FATTY ACID SYNTHASE 3"/>
    <property type="match status" value="1"/>
</dbReference>
<proteinExistence type="predicted"/>
<dbReference type="PROSITE" id="PS52004">
    <property type="entry name" value="KS3_2"/>
    <property type="match status" value="1"/>
</dbReference>
<dbReference type="AlphaFoldDB" id="A0A7R9H8I9"/>
<feature type="compositionally biased region" description="Polar residues" evidence="1">
    <location>
        <begin position="323"/>
        <end position="333"/>
    </location>
</feature>
<dbReference type="PANTHER" id="PTHR43775">
    <property type="entry name" value="FATTY ACID SYNTHASE"/>
    <property type="match status" value="1"/>
</dbReference>
<dbReference type="SUPFAM" id="SSF53901">
    <property type="entry name" value="Thiolase-like"/>
    <property type="match status" value="1"/>
</dbReference>
<sequence>MRQAMTALGEAARRCTGSATQTAVAEFETYSTNYIGAVVIFSTMAARSLRGGGAQNHFLMYELISFMDEKEEGNNPVDLKNTQTSIFVGSNISDSESTWLFIGATENGFSIIGHNRSMLANRVSYWLNTNGPSYAYVTNETAGLDGITMAYEAIKAGRCVGAVVGTVNLVMHPESLYQHNKLNLLSKDGQCRSFDADCDGFARSDSCVVLYLQKARDAKRIYATVVHSDKEFFGDRKAGLVRPLDDHLISLLTRFYDKCGIDPSEIVFLEANGCGVKTRIHQTHRLEVKMAAHSERIGDMAFRFGDGHGRDELSPLSPLDNPAQGTPDPQTRG</sequence>
<dbReference type="SMART" id="SM00825">
    <property type="entry name" value="PKS_KS"/>
    <property type="match status" value="1"/>
</dbReference>
<dbReference type="GO" id="GO:0006633">
    <property type="term" value="P:fatty acid biosynthetic process"/>
    <property type="evidence" value="ECO:0007669"/>
    <property type="project" value="TreeGrafter"/>
</dbReference>
<dbReference type="InterPro" id="IPR016039">
    <property type="entry name" value="Thiolase-like"/>
</dbReference>
<feature type="region of interest" description="Disordered" evidence="1">
    <location>
        <begin position="310"/>
        <end position="333"/>
    </location>
</feature>
<name>A0A7R9H8I9_TIMPO</name>
<dbReference type="InterPro" id="IPR050091">
    <property type="entry name" value="PKS_NRPS_Biosynth_Enz"/>
</dbReference>
<evidence type="ECO:0000313" key="3">
    <source>
        <dbReference type="EMBL" id="CAD7411764.1"/>
    </source>
</evidence>
<dbReference type="InterPro" id="IPR014030">
    <property type="entry name" value="Ketoacyl_synth_N"/>
</dbReference>
<evidence type="ECO:0000256" key="1">
    <source>
        <dbReference type="SAM" id="MobiDB-lite"/>
    </source>
</evidence>
<accession>A0A7R9H8I9</accession>
<feature type="domain" description="Ketosynthase family 3 (KS3)" evidence="2">
    <location>
        <begin position="1"/>
        <end position="333"/>
    </location>
</feature>
<dbReference type="Gene3D" id="3.40.47.10">
    <property type="match status" value="1"/>
</dbReference>
<evidence type="ECO:0000259" key="2">
    <source>
        <dbReference type="PROSITE" id="PS52004"/>
    </source>
</evidence>
<dbReference type="Pfam" id="PF00109">
    <property type="entry name" value="ketoacyl-synt"/>
    <property type="match status" value="1"/>
</dbReference>